<feature type="transmembrane region" description="Helical" evidence="7">
    <location>
        <begin position="1006"/>
        <end position="1027"/>
    </location>
</feature>
<dbReference type="InterPro" id="IPR007568">
    <property type="entry name" value="RTA1"/>
</dbReference>
<evidence type="ECO:0000256" key="4">
    <source>
        <dbReference type="ARBA" id="ARBA00023136"/>
    </source>
</evidence>
<evidence type="ECO:0000313" key="10">
    <source>
        <dbReference type="Proteomes" id="UP000830671"/>
    </source>
</evidence>
<evidence type="ECO:0000256" key="2">
    <source>
        <dbReference type="ARBA" id="ARBA00022692"/>
    </source>
</evidence>
<dbReference type="InterPro" id="IPR007219">
    <property type="entry name" value="XnlR_reg_dom"/>
</dbReference>
<evidence type="ECO:0000256" key="7">
    <source>
        <dbReference type="SAM" id="Phobius"/>
    </source>
</evidence>
<feature type="transmembrane region" description="Helical" evidence="7">
    <location>
        <begin position="1047"/>
        <end position="1071"/>
    </location>
</feature>
<dbReference type="EMBL" id="CP019472">
    <property type="protein sequence ID" value="UQC76560.1"/>
    <property type="molecule type" value="Genomic_DNA"/>
</dbReference>
<dbReference type="GeneID" id="73351987"/>
<dbReference type="KEGG" id="clup:CLUP02_18073"/>
<reference evidence="9" key="1">
    <citation type="journal article" date="2021" name="Mol. Plant Microbe Interact.">
        <title>Complete Genome Sequence of the Plant-Pathogenic Fungus Colletotrichum lupini.</title>
        <authorList>
            <person name="Baroncelli R."/>
            <person name="Pensec F."/>
            <person name="Da Lio D."/>
            <person name="Boufleur T."/>
            <person name="Vicente I."/>
            <person name="Sarrocco S."/>
            <person name="Picot A."/>
            <person name="Baraldi E."/>
            <person name="Sukno S."/>
            <person name="Thon M."/>
            <person name="Le Floch G."/>
        </authorList>
    </citation>
    <scope>NUCLEOTIDE SEQUENCE</scope>
    <source>
        <strain evidence="9">IMI 504893</strain>
    </source>
</reference>
<feature type="transmembrane region" description="Helical" evidence="7">
    <location>
        <begin position="822"/>
        <end position="844"/>
    </location>
</feature>
<dbReference type="Proteomes" id="UP000830671">
    <property type="component" value="Chromosome 10"/>
</dbReference>
<dbReference type="GO" id="GO:0000324">
    <property type="term" value="C:fungal-type vacuole"/>
    <property type="evidence" value="ECO:0007669"/>
    <property type="project" value="TreeGrafter"/>
</dbReference>
<evidence type="ECO:0000256" key="6">
    <source>
        <dbReference type="SAM" id="MobiDB-lite"/>
    </source>
</evidence>
<feature type="transmembrane region" description="Helical" evidence="7">
    <location>
        <begin position="522"/>
        <end position="543"/>
    </location>
</feature>
<dbReference type="GO" id="GO:0008270">
    <property type="term" value="F:zinc ion binding"/>
    <property type="evidence" value="ECO:0007669"/>
    <property type="project" value="InterPro"/>
</dbReference>
<dbReference type="PANTHER" id="PTHR31465:SF9">
    <property type="entry name" value="SPHINGOID LONG-CHAIN BASE TRANSPORTER RSB1"/>
    <property type="match status" value="1"/>
</dbReference>
<feature type="compositionally biased region" description="Polar residues" evidence="6">
    <location>
        <begin position="1100"/>
        <end position="1110"/>
    </location>
</feature>
<dbReference type="RefSeq" id="XP_049138201.1">
    <property type="nucleotide sequence ID" value="XM_049296977.1"/>
</dbReference>
<feature type="transmembrane region" description="Helical" evidence="7">
    <location>
        <begin position="923"/>
        <end position="944"/>
    </location>
</feature>
<dbReference type="CDD" id="cd12148">
    <property type="entry name" value="fungal_TF_MHR"/>
    <property type="match status" value="1"/>
</dbReference>
<dbReference type="Pfam" id="PF04479">
    <property type="entry name" value="RTA1"/>
    <property type="match status" value="1"/>
</dbReference>
<keyword evidence="5" id="KW-0539">Nucleus</keyword>
<evidence type="ECO:0000259" key="8">
    <source>
        <dbReference type="SMART" id="SM00906"/>
    </source>
</evidence>
<accession>A0A9Q8SG28</accession>
<proteinExistence type="predicted"/>
<dbReference type="SMART" id="SM00906">
    <property type="entry name" value="Fungal_trans"/>
    <property type="match status" value="1"/>
</dbReference>
<keyword evidence="4 7" id="KW-0472">Membrane</keyword>
<keyword evidence="10" id="KW-1185">Reference proteome</keyword>
<feature type="domain" description="Xylanolytic transcriptional activator regulatory" evidence="8">
    <location>
        <begin position="262"/>
        <end position="339"/>
    </location>
</feature>
<feature type="transmembrane region" description="Helical" evidence="7">
    <location>
        <begin position="882"/>
        <end position="911"/>
    </location>
</feature>
<dbReference type="GO" id="GO:0006351">
    <property type="term" value="P:DNA-templated transcription"/>
    <property type="evidence" value="ECO:0007669"/>
    <property type="project" value="InterPro"/>
</dbReference>
<name>A0A9Q8SG28_9PEZI</name>
<dbReference type="AlphaFoldDB" id="A0A9Q8SG28"/>
<evidence type="ECO:0000313" key="9">
    <source>
        <dbReference type="EMBL" id="UQC76560.1"/>
    </source>
</evidence>
<evidence type="ECO:0000256" key="3">
    <source>
        <dbReference type="ARBA" id="ARBA00022989"/>
    </source>
</evidence>
<sequence length="1110" mass="122387">MASFFTVKKRACDEFIAMRLCPGATGAAITSYSAPSTALCTREDVQPPPHSSPTVTISITGLEGSSSSSVPPACGLRFARYYLDEIVSPSGAPFFSVDHQNWIRRCTGQAHVFSNLWGLDSTSPLLSSSSCAGGDYPADCNQIELPARHVVEDYLQMFRATPFRLVFPIVDGVLFQETISQAYDPHHAANPAAQACVFSFLAIITHTQWSPRNMAVIIDSEACVRQAQRLMPLAQASQDITGLQTCLMQCIYHLFCGKIQMASMALALTCRLLFALGAHRQPSAGSDVPEQQSRTRSHARKLFWLCYTFDKIVALRTSQPPCIEDEHCDLTLPPGYVEELYVDHNDTTISSSSSSGALCCLPGDLRLSIIKSKVCRLLYSIRLQQYPSNHQHHHPTPNAGLLREVRELDSELERWRLSIPARFRPMLLGRNYGGNNNSAWWLDPTLDASQRMHVMVLHFEYQHLVAALHRAASPWLTEASEATVSTAATLPLGSSQSQTLSIEASRSCLTYFRDTAPSLMGAAFWVLLFYPVSAVVTLFFNLLRNPLDDQSADDLRLLESIPNLAADDYRDTDINEADDVYYFMPAPHHAFVSGRCNRHFSRGTLSYSIDSACASSPSAVLLVYAVLAVIRGAVCSCSAGVISITHPSTAMQQELQAGDTAGVFSIAAGYPLLCSFRLAPIHHFGIYVAEKSDVFRAARVDDGRKIMINNSDIAGGNLSLLLEAGSNLQQQQQYENRGDSCKYHIAAVSAQILKSFVIKRQGCRASSSSPADLAANFPVRGRSWARVTSGCYSTDRLDMDTSDCTLDTCPVSLSRIGFLPNLGGNAFMVAWFGTILIAQIALVIRYKTWSYLFGQPCGLALEVVGYVERIRLRDDPFDNQTFIVYIVTITIAPAFLCYTIYLCFGRIVLIYGPHVSLMPHRAYTIIFVTLDIICLILQAGGAAWTQADGINPQDLDRALDLLRAGLGLQCASLGLFVLLSLDMGIRVLRNRSTWTTRYAHVRQHRVFPYFLMGSFAAALLILARSAFRVEELRNGFNAAGDNAETLFMVFEGAMIGLAVLLQTVFHPGYIFDGEWRATSFFTKQPDAQHSQRRAAERESGSTLQTEQKNG</sequence>
<keyword evidence="2 7" id="KW-0812">Transmembrane</keyword>
<gene>
    <name evidence="9" type="ORF">CLUP02_18073</name>
</gene>
<protein>
    <submittedName>
        <fullName evidence="9">Fungal specific transcription factor domain-containing protein</fullName>
    </submittedName>
</protein>
<keyword evidence="3 7" id="KW-1133">Transmembrane helix</keyword>
<comment type="subcellular location">
    <subcellularLocation>
        <location evidence="1">Membrane</location>
        <topology evidence="1">Multi-pass membrane protein</topology>
    </subcellularLocation>
</comment>
<dbReference type="Pfam" id="PF04082">
    <property type="entry name" value="Fungal_trans"/>
    <property type="match status" value="1"/>
</dbReference>
<evidence type="ECO:0000256" key="1">
    <source>
        <dbReference type="ARBA" id="ARBA00004141"/>
    </source>
</evidence>
<dbReference type="PANTHER" id="PTHR31465">
    <property type="entry name" value="PROTEIN RTA1-RELATED"/>
    <property type="match status" value="1"/>
</dbReference>
<feature type="transmembrane region" description="Helical" evidence="7">
    <location>
        <begin position="964"/>
        <end position="985"/>
    </location>
</feature>
<organism evidence="9 10">
    <name type="scientific">Colletotrichum lupini</name>
    <dbReference type="NCBI Taxonomy" id="145971"/>
    <lineage>
        <taxon>Eukaryota</taxon>
        <taxon>Fungi</taxon>
        <taxon>Dikarya</taxon>
        <taxon>Ascomycota</taxon>
        <taxon>Pezizomycotina</taxon>
        <taxon>Sordariomycetes</taxon>
        <taxon>Hypocreomycetidae</taxon>
        <taxon>Glomerellales</taxon>
        <taxon>Glomerellaceae</taxon>
        <taxon>Colletotrichum</taxon>
        <taxon>Colletotrichum acutatum species complex</taxon>
    </lineage>
</organism>
<dbReference type="GO" id="GO:0005886">
    <property type="term" value="C:plasma membrane"/>
    <property type="evidence" value="ECO:0007669"/>
    <property type="project" value="TreeGrafter"/>
</dbReference>
<feature type="region of interest" description="Disordered" evidence="6">
    <location>
        <begin position="1084"/>
        <end position="1110"/>
    </location>
</feature>
<dbReference type="GO" id="GO:0003677">
    <property type="term" value="F:DNA binding"/>
    <property type="evidence" value="ECO:0007669"/>
    <property type="project" value="InterPro"/>
</dbReference>
<evidence type="ECO:0000256" key="5">
    <source>
        <dbReference type="ARBA" id="ARBA00023242"/>
    </source>
</evidence>